<organism evidence="23 24">
    <name type="scientific">Thiomicrorhabdus sediminis</name>
    <dbReference type="NCBI Taxonomy" id="2580412"/>
    <lineage>
        <taxon>Bacteria</taxon>
        <taxon>Pseudomonadati</taxon>
        <taxon>Pseudomonadota</taxon>
        <taxon>Gammaproteobacteria</taxon>
        <taxon>Thiotrichales</taxon>
        <taxon>Piscirickettsiaceae</taxon>
        <taxon>Thiomicrorhabdus</taxon>
    </lineage>
</organism>
<dbReference type="SUPFAM" id="SSF55124">
    <property type="entry name" value="Nitrite/Sulfite reductase N-terminal domain-like"/>
    <property type="match status" value="1"/>
</dbReference>
<dbReference type="PROSITE" id="PS00365">
    <property type="entry name" value="NIR_SIR"/>
    <property type="match status" value="1"/>
</dbReference>
<dbReference type="PIRSF" id="PIRSF037149">
    <property type="entry name" value="NirB"/>
    <property type="match status" value="1"/>
</dbReference>
<evidence type="ECO:0000256" key="10">
    <source>
        <dbReference type="ARBA" id="ARBA00023002"/>
    </source>
</evidence>
<dbReference type="InterPro" id="IPR017121">
    <property type="entry name" value="Nitrite_Rdtase_lsu"/>
</dbReference>
<dbReference type="InterPro" id="IPR016156">
    <property type="entry name" value="FAD/NAD-linked_Rdtase_dimer_sf"/>
</dbReference>
<dbReference type="KEGG" id="thig:FE785_06120"/>
<dbReference type="FunFam" id="3.50.50.60:FF:000033">
    <property type="entry name" value="Nitrite reductase [NAD(P)H], large subunit"/>
    <property type="match status" value="1"/>
</dbReference>
<dbReference type="Gene3D" id="3.30.390.30">
    <property type="match status" value="1"/>
</dbReference>
<evidence type="ECO:0000256" key="11">
    <source>
        <dbReference type="ARBA" id="ARBA00023004"/>
    </source>
</evidence>
<dbReference type="Pfam" id="PF07992">
    <property type="entry name" value="Pyr_redox_2"/>
    <property type="match status" value="1"/>
</dbReference>
<evidence type="ECO:0000256" key="12">
    <source>
        <dbReference type="ARBA" id="ARBA00023014"/>
    </source>
</evidence>
<reference evidence="23 24" key="1">
    <citation type="submission" date="2019-05" db="EMBL/GenBank/DDBJ databases">
        <title>Thiomicrorhabdus sediminis sp. nov, a novel sulfur-oxidizing bacterium isolated from coastal sediment.</title>
        <authorList>
            <person name="Liu X."/>
        </authorList>
    </citation>
    <scope>NUCLEOTIDE SEQUENCE [LARGE SCALE GENOMIC DNA]</scope>
    <source>
        <strain evidence="23 24">G1</strain>
    </source>
</reference>
<dbReference type="GO" id="GO:0042128">
    <property type="term" value="P:nitrate assimilation"/>
    <property type="evidence" value="ECO:0007669"/>
    <property type="project" value="UniProtKB-UniRule"/>
</dbReference>
<dbReference type="PANTHER" id="PTHR43809">
    <property type="entry name" value="NITRITE REDUCTASE (NADH) LARGE SUBUNIT"/>
    <property type="match status" value="1"/>
</dbReference>
<dbReference type="Pfam" id="PF18267">
    <property type="entry name" value="Rubredoxin_C"/>
    <property type="match status" value="1"/>
</dbReference>
<dbReference type="InterPro" id="IPR045854">
    <property type="entry name" value="NO2/SO3_Rdtase_4Fe4S_sf"/>
</dbReference>
<evidence type="ECO:0000256" key="13">
    <source>
        <dbReference type="ARBA" id="ARBA00023063"/>
    </source>
</evidence>
<dbReference type="GO" id="GO:0051537">
    <property type="term" value="F:2 iron, 2 sulfur cluster binding"/>
    <property type="evidence" value="ECO:0007669"/>
    <property type="project" value="UniProtKB-KW"/>
</dbReference>
<dbReference type="InterPro" id="IPR041575">
    <property type="entry name" value="Rubredoxin_C"/>
</dbReference>
<comment type="pathway">
    <text evidence="2">Nitrogen metabolism; nitrate reduction (assimilation).</text>
</comment>
<evidence type="ECO:0000256" key="7">
    <source>
        <dbReference type="ARBA" id="ARBA00022714"/>
    </source>
</evidence>
<keyword evidence="13 16" id="KW-0534">Nitrate assimilation</keyword>
<evidence type="ECO:0000256" key="8">
    <source>
        <dbReference type="ARBA" id="ARBA00022723"/>
    </source>
</evidence>
<dbReference type="AlphaFoldDB" id="A0A4P9K5D9"/>
<dbReference type="GO" id="GO:0106316">
    <property type="term" value="F:nitrite reductase (NADH) activity"/>
    <property type="evidence" value="ECO:0007669"/>
    <property type="project" value="UniProtKB-EC"/>
</dbReference>
<dbReference type="GO" id="GO:0050661">
    <property type="term" value="F:NADP binding"/>
    <property type="evidence" value="ECO:0007669"/>
    <property type="project" value="UniProtKB-UniRule"/>
</dbReference>
<dbReference type="InterPro" id="IPR005117">
    <property type="entry name" value="NiRdtase/SiRdtase_haem-b_fer"/>
</dbReference>
<feature type="domain" description="BFD-like [2Fe-2S]-binding" evidence="20">
    <location>
        <begin position="432"/>
        <end position="478"/>
    </location>
</feature>
<keyword evidence="12 17" id="KW-0411">Iron-sulfur</keyword>
<evidence type="ECO:0000313" key="23">
    <source>
        <dbReference type="EMBL" id="QCU90234.1"/>
    </source>
</evidence>
<dbReference type="SUPFAM" id="SSF51905">
    <property type="entry name" value="FAD/NAD(P)-binding domain"/>
    <property type="match status" value="2"/>
</dbReference>
<feature type="binding site" evidence="17">
    <location>
        <position position="648"/>
    </location>
    <ligand>
        <name>[4Fe-4S] cluster</name>
        <dbReference type="ChEBI" id="CHEBI:49883"/>
    </ligand>
</feature>
<dbReference type="FunFam" id="1.10.10.1100:FF:000002">
    <property type="entry name" value="Nitrite reductase large subunit"/>
    <property type="match status" value="1"/>
</dbReference>
<comment type="subunit">
    <text evidence="15">Homodimer which associates with NirD.</text>
</comment>
<evidence type="ECO:0000256" key="17">
    <source>
        <dbReference type="PIRSR" id="PIRSR037149-1"/>
    </source>
</evidence>
<dbReference type="PRINTS" id="PR00368">
    <property type="entry name" value="FADPNR"/>
</dbReference>
<dbReference type="EMBL" id="CP040602">
    <property type="protein sequence ID" value="QCU90234.1"/>
    <property type="molecule type" value="Genomic_DNA"/>
</dbReference>
<evidence type="ECO:0000259" key="22">
    <source>
        <dbReference type="Pfam" id="PF18267"/>
    </source>
</evidence>
<dbReference type="InterPro" id="IPR006066">
    <property type="entry name" value="NO2/SO3_Rdtase_FeS/sirohaem_BS"/>
</dbReference>
<evidence type="ECO:0000256" key="3">
    <source>
        <dbReference type="ARBA" id="ARBA00010429"/>
    </source>
</evidence>
<dbReference type="GO" id="GO:0046872">
    <property type="term" value="F:metal ion binding"/>
    <property type="evidence" value="ECO:0007669"/>
    <property type="project" value="UniProtKB-KW"/>
</dbReference>
<comment type="cofactor">
    <cofactor evidence="14">
        <name>[2Fe-2S] cluster</name>
        <dbReference type="ChEBI" id="CHEBI:190135"/>
    </cofactor>
</comment>
<feature type="binding site" evidence="17">
    <location>
        <position position="688"/>
    </location>
    <ligand>
        <name>[4Fe-4S] cluster</name>
        <dbReference type="ChEBI" id="CHEBI:49883"/>
    </ligand>
</feature>
<dbReference type="GO" id="GO:0050660">
    <property type="term" value="F:flavin adenine dinucleotide binding"/>
    <property type="evidence" value="ECO:0007669"/>
    <property type="project" value="UniProtKB-UniRule"/>
</dbReference>
<name>A0A4P9K5D9_9GAMM</name>
<dbReference type="InterPro" id="IPR041854">
    <property type="entry name" value="BFD-like_2Fe2S-bd_dom_sf"/>
</dbReference>
<feature type="domain" description="Nitrite/sulphite reductase 4Fe-4S" evidence="18">
    <location>
        <begin position="639"/>
        <end position="764"/>
    </location>
</feature>
<dbReference type="Pfam" id="PF04324">
    <property type="entry name" value="Fer2_BFD"/>
    <property type="match status" value="1"/>
</dbReference>
<dbReference type="Pfam" id="PF01077">
    <property type="entry name" value="NIR_SIR"/>
    <property type="match status" value="1"/>
</dbReference>
<keyword evidence="10 23" id="KW-0560">Oxidoreductase</keyword>
<dbReference type="NCBIfam" id="TIGR02374">
    <property type="entry name" value="nitri_red_nirB"/>
    <property type="match status" value="1"/>
</dbReference>
<dbReference type="Gene3D" id="1.10.10.1100">
    <property type="entry name" value="BFD-like [2Fe-2S]-binding domain"/>
    <property type="match status" value="1"/>
</dbReference>
<dbReference type="OrthoDB" id="9768666at2"/>
<dbReference type="GO" id="GO:0015980">
    <property type="term" value="P:energy derivation by oxidation of organic compounds"/>
    <property type="evidence" value="ECO:0007669"/>
    <property type="project" value="UniProtKB-ARBA"/>
</dbReference>
<evidence type="ECO:0000259" key="19">
    <source>
        <dbReference type="Pfam" id="PF03460"/>
    </source>
</evidence>
<dbReference type="UniPathway" id="UPA00653"/>
<keyword evidence="24" id="KW-1185">Reference proteome</keyword>
<dbReference type="Pfam" id="PF03460">
    <property type="entry name" value="NIR_SIR_ferr"/>
    <property type="match status" value="1"/>
</dbReference>
<dbReference type="PANTHER" id="PTHR43809:SF1">
    <property type="entry name" value="NITRITE REDUCTASE (NADH) LARGE SUBUNIT"/>
    <property type="match status" value="1"/>
</dbReference>
<dbReference type="NCBIfam" id="NF011565">
    <property type="entry name" value="PRK14989.1"/>
    <property type="match status" value="1"/>
</dbReference>
<keyword evidence="4 17" id="KW-0004">4Fe-4S</keyword>
<evidence type="ECO:0000256" key="14">
    <source>
        <dbReference type="ARBA" id="ARBA00034078"/>
    </source>
</evidence>
<evidence type="ECO:0000256" key="1">
    <source>
        <dbReference type="ARBA" id="ARBA00001974"/>
    </source>
</evidence>
<gene>
    <name evidence="23" type="primary">nirB</name>
    <name evidence="23" type="ORF">FE785_06120</name>
</gene>
<evidence type="ECO:0000256" key="5">
    <source>
        <dbReference type="ARBA" id="ARBA00022617"/>
    </source>
</evidence>
<keyword evidence="7" id="KW-0001">2Fe-2S</keyword>
<feature type="domain" description="FAD/NAD(P)-binding" evidence="21">
    <location>
        <begin position="13"/>
        <end position="294"/>
    </location>
</feature>
<evidence type="ECO:0000256" key="16">
    <source>
        <dbReference type="PIRNR" id="PIRNR037149"/>
    </source>
</evidence>
<proteinExistence type="inferred from homology"/>
<dbReference type="GO" id="GO:0051539">
    <property type="term" value="F:4 iron, 4 sulfur cluster binding"/>
    <property type="evidence" value="ECO:0007669"/>
    <property type="project" value="UniProtKB-KW"/>
</dbReference>
<dbReference type="InterPro" id="IPR007419">
    <property type="entry name" value="BFD-like_2Fe2S-bd_dom"/>
</dbReference>
<keyword evidence="6 16" id="KW-0285">Flavoprotein</keyword>
<evidence type="ECO:0000256" key="6">
    <source>
        <dbReference type="ARBA" id="ARBA00022630"/>
    </source>
</evidence>
<evidence type="ECO:0000256" key="9">
    <source>
        <dbReference type="ARBA" id="ARBA00022827"/>
    </source>
</evidence>
<evidence type="ECO:0000259" key="21">
    <source>
        <dbReference type="Pfam" id="PF07992"/>
    </source>
</evidence>
<keyword evidence="11 17" id="KW-0408">Iron</keyword>
<comment type="cofactor">
    <cofactor evidence="1 16">
        <name>FAD</name>
        <dbReference type="ChEBI" id="CHEBI:57692"/>
    </cofactor>
</comment>
<dbReference type="InterPro" id="IPR023753">
    <property type="entry name" value="FAD/NAD-binding_dom"/>
</dbReference>
<keyword evidence="5 17" id="KW-0349">Heme</keyword>
<feature type="domain" description="NADH-rubredoxin oxidoreductase C-terminal" evidence="22">
    <location>
        <begin position="327"/>
        <end position="395"/>
    </location>
</feature>
<evidence type="ECO:0000259" key="18">
    <source>
        <dbReference type="Pfam" id="PF01077"/>
    </source>
</evidence>
<evidence type="ECO:0000256" key="2">
    <source>
        <dbReference type="ARBA" id="ARBA00005096"/>
    </source>
</evidence>
<protein>
    <submittedName>
        <fullName evidence="23">Nitrite reductase large subunit</fullName>
        <ecNumber evidence="23">1.7.1.15</ecNumber>
    </submittedName>
</protein>
<feature type="binding site" description="axial binding residue" evidence="17">
    <location>
        <position position="692"/>
    </location>
    <ligand>
        <name>siroheme</name>
        <dbReference type="ChEBI" id="CHEBI:60052"/>
    </ligand>
    <ligandPart>
        <name>Fe</name>
        <dbReference type="ChEBI" id="CHEBI:18248"/>
    </ligandPart>
</feature>
<evidence type="ECO:0000259" key="20">
    <source>
        <dbReference type="Pfam" id="PF04324"/>
    </source>
</evidence>
<dbReference type="InterPro" id="IPR006067">
    <property type="entry name" value="NO2/SO3_Rdtase_4Fe4S_dom"/>
</dbReference>
<comment type="cofactor">
    <cofactor evidence="17">
        <name>siroheme</name>
        <dbReference type="ChEBI" id="CHEBI:60052"/>
    </cofactor>
    <text evidence="17">Binds 1 siroheme per subunit.</text>
</comment>
<dbReference type="GO" id="GO:0020037">
    <property type="term" value="F:heme binding"/>
    <property type="evidence" value="ECO:0007669"/>
    <property type="project" value="InterPro"/>
</dbReference>
<keyword evidence="8 17" id="KW-0479">Metal-binding</keyword>
<comment type="similarity">
    <text evidence="3">Belongs to the nitrite and sulfite reductase 4Fe-4S domain family.</text>
</comment>
<feature type="binding site" evidence="17">
    <location>
        <position position="654"/>
    </location>
    <ligand>
        <name>[4Fe-4S] cluster</name>
        <dbReference type="ChEBI" id="CHEBI:49883"/>
    </ligand>
</feature>
<feature type="binding site" evidence="17">
    <location>
        <position position="692"/>
    </location>
    <ligand>
        <name>[4Fe-4S] cluster</name>
        <dbReference type="ChEBI" id="CHEBI:49883"/>
    </ligand>
</feature>
<dbReference type="InterPro" id="IPR036136">
    <property type="entry name" value="Nit/Sulf_reduc_fer-like_dom_sf"/>
</dbReference>
<accession>A0A4P9K5D9</accession>
<dbReference type="InterPro" id="IPR012744">
    <property type="entry name" value="Nitri_red_NirB"/>
</dbReference>
<dbReference type="EC" id="1.7.1.15" evidence="23"/>
<dbReference type="RefSeq" id="WP_138564909.1">
    <property type="nucleotide sequence ID" value="NZ_CP040602.1"/>
</dbReference>
<dbReference type="InterPro" id="IPR052034">
    <property type="entry name" value="NasD-like"/>
</dbReference>
<dbReference type="FunFam" id="3.30.413.10:FF:000007">
    <property type="entry name" value="Nitrite reductase [NAD(P)H] large subunit"/>
    <property type="match status" value="1"/>
</dbReference>
<evidence type="ECO:0000313" key="24">
    <source>
        <dbReference type="Proteomes" id="UP000304864"/>
    </source>
</evidence>
<feature type="domain" description="Nitrite/Sulfite reductase ferredoxin-like" evidence="19">
    <location>
        <begin position="567"/>
        <end position="627"/>
    </location>
</feature>
<dbReference type="PRINTS" id="PR00397">
    <property type="entry name" value="SIROHAEM"/>
</dbReference>
<dbReference type="SUPFAM" id="SSF56014">
    <property type="entry name" value="Nitrite and sulphite reductase 4Fe-4S domain-like"/>
    <property type="match status" value="1"/>
</dbReference>
<evidence type="ECO:0000256" key="4">
    <source>
        <dbReference type="ARBA" id="ARBA00022485"/>
    </source>
</evidence>
<dbReference type="CDD" id="cd19944">
    <property type="entry name" value="NirB_Fer2_BFD-like_2"/>
    <property type="match status" value="1"/>
</dbReference>
<dbReference type="InterPro" id="IPR036188">
    <property type="entry name" value="FAD/NAD-bd_sf"/>
</dbReference>
<comment type="cofactor">
    <cofactor evidence="17">
        <name>[4Fe-4S] cluster</name>
        <dbReference type="ChEBI" id="CHEBI:49883"/>
    </cofactor>
    <text evidence="17">Binds 1 [4Fe-4S] cluster per subunit.</text>
</comment>
<dbReference type="PRINTS" id="PR00411">
    <property type="entry name" value="PNDRDTASEI"/>
</dbReference>
<evidence type="ECO:0000256" key="15">
    <source>
        <dbReference type="ARBA" id="ARBA00064211"/>
    </source>
</evidence>
<dbReference type="Proteomes" id="UP000304864">
    <property type="component" value="Chromosome"/>
</dbReference>
<keyword evidence="9 16" id="KW-0274">FAD</keyword>
<dbReference type="Gene3D" id="3.30.413.10">
    <property type="entry name" value="Sulfite Reductase Hemoprotein, domain 1"/>
    <property type="match status" value="1"/>
</dbReference>
<sequence length="855" mass="93253">MNTQTENGLNKQKIVVIGNGMVGHNFIEKLVNSEGYANFEVHTFCEEPRVAYDRVYLSSYFSGKTAEDLSLVKPGFYEQNGVNIYMNDKAVAIDSTAKTVTSENGVTIEYDRLIMATGSYPFVPPITGNEREGCLVYRTIEDLEAIKAAAQNGRVGVVVGGGLLGLEAAKALKDLGLETHVVEFAPRLMPVQLDEGGAALLKRKIENLGVTVHTSKATTEIVDGENSLNKMVFADGESLETDIVLFSAGIRARDDLAAQSGMEIGPRGGIVIDNQCKTSVEDVFAIGECALHDGMIYGLVAPGYAMAQAVVNQLNAEPASFEGADMSTKLKLMGVDVASIGDPHGNDENALSYVYENGPEEVYKKIVVSADGKKLLGAVLVGDAEDFGNLLQLMLNDMELPEHPDMLILPNRDGSASSLFGPDALPETAQLCSCYDVSKGDVINAVEGGCCTMADIKATTEAGTGCGGCVQLVTNVLNRELEKRGVEVNTDLCEHFAYSRQDLYNIIKMEEIKTFDELLAKHGKGHGCEVCKQTTGNIFSSVWNSYALEKDKIPLQDTNDNYLGNMQKDGTYSVIPRVPGGEITPEKLVVLGQVAQKYRLYTKVNGGQRIVLFGAQMNDLPAIWEELIGAGFESGQAYAKALRTVKSCVGSTWCRFGVDDSTTLAIDIENRYKGLRTPHKVKMGVSGCTRECAEAQAKDVGVIATENGWNLYVCGNGGMKPRHADLFASDLDRDTLFKYIDRFLMFYIKTGDRLQRTASWVENMEGGIDYVKQVVIDDSLGLGEELERQMQALHDGYQCDWQKAIESPEFSQRFKSFVNVDEPAQQMFVTQRGQIRPATEDEKLAGIAVEIKQIA</sequence>
<dbReference type="Gene3D" id="3.50.50.60">
    <property type="entry name" value="FAD/NAD(P)-binding domain"/>
    <property type="match status" value="2"/>
</dbReference>